<proteinExistence type="predicted"/>
<dbReference type="EMBL" id="JABEQI010000017">
    <property type="protein sequence ID" value="MBB2188223.1"/>
    <property type="molecule type" value="Genomic_DNA"/>
</dbReference>
<evidence type="ECO:0000313" key="7">
    <source>
        <dbReference type="Proteomes" id="UP000254958"/>
    </source>
</evidence>
<accession>A0A370FV05</accession>
<keyword evidence="7" id="KW-1185">Reference proteome</keyword>
<protein>
    <submittedName>
        <fullName evidence="5">Methyltransferase domain-containing protein</fullName>
    </submittedName>
    <submittedName>
        <fullName evidence="6">Methyltransferase family protein</fullName>
    </submittedName>
</protein>
<evidence type="ECO:0000313" key="8">
    <source>
        <dbReference type="Proteomes" id="UP000562982"/>
    </source>
</evidence>
<feature type="domain" description="Methyltransferase type 11" evidence="4">
    <location>
        <begin position="49"/>
        <end position="145"/>
    </location>
</feature>
<dbReference type="InterPro" id="IPR029063">
    <property type="entry name" value="SAM-dependent_MTases_sf"/>
</dbReference>
<dbReference type="PROSITE" id="PS01184">
    <property type="entry name" value="UBIE_2"/>
    <property type="match status" value="1"/>
</dbReference>
<dbReference type="GO" id="GO:0032259">
    <property type="term" value="P:methylation"/>
    <property type="evidence" value="ECO:0007669"/>
    <property type="project" value="UniProtKB-KW"/>
</dbReference>
<dbReference type="CDD" id="cd02440">
    <property type="entry name" value="AdoMet_MTases"/>
    <property type="match status" value="1"/>
</dbReference>
<dbReference type="Pfam" id="PF08241">
    <property type="entry name" value="Methyltransf_11"/>
    <property type="match status" value="1"/>
</dbReference>
<evidence type="ECO:0000256" key="2">
    <source>
        <dbReference type="ARBA" id="ARBA00022679"/>
    </source>
</evidence>
<dbReference type="PANTHER" id="PTHR43591:SF24">
    <property type="entry name" value="2-METHOXY-6-POLYPRENYL-1,4-BENZOQUINOL METHYLASE, MITOCHONDRIAL"/>
    <property type="match status" value="1"/>
</dbReference>
<reference evidence="5 8" key="2">
    <citation type="submission" date="2020-04" db="EMBL/GenBank/DDBJ databases">
        <title>Description of novel Gluconacetobacter.</title>
        <authorList>
            <person name="Sombolestani A."/>
        </authorList>
    </citation>
    <scope>NUCLEOTIDE SEQUENCE [LARGE SCALE GENOMIC DNA]</scope>
    <source>
        <strain evidence="5 8">LMG 1382</strain>
    </source>
</reference>
<reference evidence="6 7" key="1">
    <citation type="submission" date="2018-07" db="EMBL/GenBank/DDBJ databases">
        <title>Genomic Encyclopedia of Type Strains, Phase IV (KMG-IV): sequencing the most valuable type-strain genomes for metagenomic binning, comparative biology and taxonomic classification.</title>
        <authorList>
            <person name="Goeker M."/>
        </authorList>
    </citation>
    <scope>NUCLEOTIDE SEQUENCE [LARGE SCALE GENOMIC DNA]</scope>
    <source>
        <strain evidence="6 7">DSM 5603</strain>
    </source>
</reference>
<keyword evidence="1 6" id="KW-0489">Methyltransferase</keyword>
<dbReference type="Gene3D" id="3.40.50.150">
    <property type="entry name" value="Vaccinia Virus protein VP39"/>
    <property type="match status" value="1"/>
</dbReference>
<dbReference type="InterPro" id="IPR023576">
    <property type="entry name" value="UbiE/COQ5_MeTrFase_CS"/>
</dbReference>
<dbReference type="SUPFAM" id="SSF53335">
    <property type="entry name" value="S-adenosyl-L-methionine-dependent methyltransferases"/>
    <property type="match status" value="1"/>
</dbReference>
<dbReference type="OrthoDB" id="8153637at2"/>
<evidence type="ECO:0000256" key="3">
    <source>
        <dbReference type="ARBA" id="ARBA00022691"/>
    </source>
</evidence>
<dbReference type="Proteomes" id="UP000562982">
    <property type="component" value="Unassembled WGS sequence"/>
</dbReference>
<dbReference type="AlphaFoldDB" id="A0A370FV05"/>
<dbReference type="Proteomes" id="UP000254958">
    <property type="component" value="Unassembled WGS sequence"/>
</dbReference>
<organism evidence="6 7">
    <name type="scientific">Gluconacetobacter liquefaciens</name>
    <name type="common">Acetobacter liquefaciens</name>
    <dbReference type="NCBI Taxonomy" id="89584"/>
    <lineage>
        <taxon>Bacteria</taxon>
        <taxon>Pseudomonadati</taxon>
        <taxon>Pseudomonadota</taxon>
        <taxon>Alphaproteobacteria</taxon>
        <taxon>Acetobacterales</taxon>
        <taxon>Acetobacteraceae</taxon>
        <taxon>Gluconacetobacter</taxon>
    </lineage>
</organism>
<keyword evidence="2 6" id="KW-0808">Transferase</keyword>
<evidence type="ECO:0000313" key="6">
    <source>
        <dbReference type="EMBL" id="RDI34133.1"/>
    </source>
</evidence>
<keyword evidence="3" id="KW-0949">S-adenosyl-L-methionine</keyword>
<name>A0A370FV05_GLULI</name>
<dbReference type="InterPro" id="IPR013216">
    <property type="entry name" value="Methyltransf_11"/>
</dbReference>
<gene>
    <name evidence="6" type="ORF">C7453_11738</name>
    <name evidence="5" type="ORF">HLH32_17955</name>
</gene>
<evidence type="ECO:0000259" key="4">
    <source>
        <dbReference type="Pfam" id="PF08241"/>
    </source>
</evidence>
<evidence type="ECO:0000256" key="1">
    <source>
        <dbReference type="ARBA" id="ARBA00022603"/>
    </source>
</evidence>
<dbReference type="RefSeq" id="WP_114729508.1">
    <property type="nucleotide sequence ID" value="NZ_BJMI01000029.1"/>
</dbReference>
<comment type="caution">
    <text evidence="6">The sequence shown here is derived from an EMBL/GenBank/DDBJ whole genome shotgun (WGS) entry which is preliminary data.</text>
</comment>
<dbReference type="GO" id="GO:0008757">
    <property type="term" value="F:S-adenosylmethionine-dependent methyltransferase activity"/>
    <property type="evidence" value="ECO:0007669"/>
    <property type="project" value="InterPro"/>
</dbReference>
<evidence type="ECO:0000313" key="5">
    <source>
        <dbReference type="EMBL" id="MBB2188223.1"/>
    </source>
</evidence>
<dbReference type="EMBL" id="QQAW01000017">
    <property type="protein sequence ID" value="RDI34133.1"/>
    <property type="molecule type" value="Genomic_DNA"/>
</dbReference>
<dbReference type="PANTHER" id="PTHR43591">
    <property type="entry name" value="METHYLTRANSFERASE"/>
    <property type="match status" value="1"/>
</dbReference>
<sequence length="257" mass="27809">MTDITHNQRIVSQFTRWAKPFAELPIHAEADAMARTLAACALKPDLSVLDVACGPGILACAMAGQVRHVTGIDITPAMIAQAQVRQTAYGLANVAWRIGDATALPFPDASFDRVTTRYSFHHMPDPAGVLAEMARVCRPGGRIIVIDATPSPETQHAYDEMERLRDPSHTSALTLDELRRIGRAAGLEEMTVDGYRLEAQLDTLAESRDMPALAALFEADIAGGRDRLGVGAWHGATGLRFYFPVSIVAWDCVKGTA</sequence>